<gene>
    <name evidence="1" type="ORF">OIU85_012596</name>
</gene>
<organism evidence="1 2">
    <name type="scientific">Salix viminalis</name>
    <name type="common">Common osier</name>
    <name type="synonym">Basket willow</name>
    <dbReference type="NCBI Taxonomy" id="40686"/>
    <lineage>
        <taxon>Eukaryota</taxon>
        <taxon>Viridiplantae</taxon>
        <taxon>Streptophyta</taxon>
        <taxon>Embryophyta</taxon>
        <taxon>Tracheophyta</taxon>
        <taxon>Spermatophyta</taxon>
        <taxon>Magnoliopsida</taxon>
        <taxon>eudicotyledons</taxon>
        <taxon>Gunneridae</taxon>
        <taxon>Pentapetalae</taxon>
        <taxon>rosids</taxon>
        <taxon>fabids</taxon>
        <taxon>Malpighiales</taxon>
        <taxon>Salicaceae</taxon>
        <taxon>Saliceae</taxon>
        <taxon>Salix</taxon>
    </lineage>
</organism>
<dbReference type="Proteomes" id="UP001151529">
    <property type="component" value="Chromosome 18"/>
</dbReference>
<evidence type="ECO:0000313" key="2">
    <source>
        <dbReference type="Proteomes" id="UP001151529"/>
    </source>
</evidence>
<dbReference type="EMBL" id="JAPFFL010000017">
    <property type="protein sequence ID" value="KAJ6673602.1"/>
    <property type="molecule type" value="Genomic_DNA"/>
</dbReference>
<dbReference type="Gene3D" id="3.40.50.1820">
    <property type="entry name" value="alpha/beta hydrolase"/>
    <property type="match status" value="1"/>
</dbReference>
<evidence type="ECO:0000313" key="1">
    <source>
        <dbReference type="EMBL" id="KAJ6673602.1"/>
    </source>
</evidence>
<dbReference type="AlphaFoldDB" id="A0A9Q0NPP3"/>
<dbReference type="SUPFAM" id="SSF53474">
    <property type="entry name" value="alpha/beta-Hydrolases"/>
    <property type="match status" value="1"/>
</dbReference>
<sequence length="486" mass="54232">MGDWCISEEISDIPPSTHQFDHPSSECGLLERHGYRITHAAHNDAVNGVIDRFVHFIEDLIYQDVNRYSESFVASSSGLYSHSSGHNVYRSNVKDFSLFSEHHIANTSPETHITRVAEVREELLVNTRYEARTGCGHRGFSLIIQGLMLPLFGLRLAWRLSLASWRCSIYYIRCTQAQAISITSRVRKTLLGSSDDIGWLQHTPGMAPVEDGTVRFLELLEKIRNGEHNLPNSFVYLLIPGTKRFFSKMGLACHIAKIHSEASVELNAWELKQYIDELYWGSGKRVMLLGHSKGGVDAAAALSIYSSDLKNKVAGLALVQSPYAGTPIASDILREGQIADKETRRIMELLICKIIKGDIRAMEDLTYDKRREFISKHQLPKEIPLISFHSEASIAPGVLATMTHIAHAELPWLPLPKLGSKDNDDFQAGHQVPVVIPISAAMAMCALHLQLRYGEKSDGLVTCCDAEAPGSVVVRPDRKLDHAWMV</sequence>
<name>A0A9Q0NPP3_SALVM</name>
<accession>A0A9Q0NPP3</accession>
<keyword evidence="2" id="KW-1185">Reference proteome</keyword>
<proteinExistence type="predicted"/>
<dbReference type="InterPro" id="IPR029058">
    <property type="entry name" value="AB_hydrolase_fold"/>
</dbReference>
<dbReference type="PANTHER" id="PTHR31934">
    <property type="entry name" value="ALPHA/BETA-HYDROLASES SUPERFAMILY PROTEIN"/>
    <property type="match status" value="1"/>
</dbReference>
<comment type="caution">
    <text evidence="1">The sequence shown here is derived from an EMBL/GenBank/DDBJ whole genome shotgun (WGS) entry which is preliminary data.</text>
</comment>
<dbReference type="PANTHER" id="PTHR31934:SF5">
    <property type="entry name" value="OS05G0557900 PROTEIN"/>
    <property type="match status" value="1"/>
</dbReference>
<protein>
    <submittedName>
        <fullName evidence="1">ALPHA/BETA-HYDROLASES SUPERFAMILY PROTEIN</fullName>
    </submittedName>
</protein>
<dbReference type="OrthoDB" id="2016516at2759"/>
<reference evidence="1 2" key="1">
    <citation type="journal article" date="2023" name="Int. J. Mol. Sci.">
        <title>De Novo Assembly and Annotation of 11 Diverse Shrub Willow (Salix) Genomes Reveals Novel Gene Organization in Sex-Linked Regions.</title>
        <authorList>
            <person name="Hyden B."/>
            <person name="Feng K."/>
            <person name="Yates T.B."/>
            <person name="Jawdy S."/>
            <person name="Cereghino C."/>
            <person name="Smart L.B."/>
            <person name="Muchero W."/>
        </authorList>
    </citation>
    <scope>NUCLEOTIDE SEQUENCE [LARGE SCALE GENOMIC DNA]</scope>
    <source>
        <tissue evidence="1">Shoot tip</tissue>
    </source>
</reference>